<keyword evidence="2" id="KW-1185">Reference proteome</keyword>
<name>A0A6B0VQP3_9EURY</name>
<evidence type="ECO:0000313" key="1">
    <source>
        <dbReference type="EMBL" id="MXV63316.1"/>
    </source>
</evidence>
<dbReference type="EMBL" id="WUYX01000045">
    <property type="protein sequence ID" value="MXV63316.1"/>
    <property type="molecule type" value="Genomic_DNA"/>
</dbReference>
<reference evidence="1 2" key="1">
    <citation type="submission" date="2020-01" db="EMBL/GenBank/DDBJ databases">
        <title>Natronorubrum sp. JWXQ-INN 674 isolated from Inner Mongolia Autonomous Region of China.</title>
        <authorList>
            <person name="Xue Q."/>
        </authorList>
    </citation>
    <scope>NUCLEOTIDE SEQUENCE [LARGE SCALE GENOMIC DNA]</scope>
    <source>
        <strain evidence="1 2">JWXQ-INN-674</strain>
    </source>
</reference>
<dbReference type="Proteomes" id="UP000434101">
    <property type="component" value="Unassembled WGS sequence"/>
</dbReference>
<dbReference type="AlphaFoldDB" id="A0A6B0VQP3"/>
<organism evidence="1 2">
    <name type="scientific">Natronorubrum halalkaliphilum</name>
    <dbReference type="NCBI Taxonomy" id="2691917"/>
    <lineage>
        <taxon>Archaea</taxon>
        <taxon>Methanobacteriati</taxon>
        <taxon>Methanobacteriota</taxon>
        <taxon>Stenosarchaea group</taxon>
        <taxon>Halobacteria</taxon>
        <taxon>Halobacteriales</taxon>
        <taxon>Natrialbaceae</taxon>
        <taxon>Natronorubrum</taxon>
    </lineage>
</organism>
<comment type="caution">
    <text evidence="1">The sequence shown here is derived from an EMBL/GenBank/DDBJ whole genome shotgun (WGS) entry which is preliminary data.</text>
</comment>
<sequence>MTARQYRSHLEVLDTHAARLLKSVPDELDEETRRETTRRLREIRAQINPLQIALRTHIDGDDSRSE</sequence>
<accession>A0A6B0VQP3</accession>
<gene>
    <name evidence="1" type="ORF">GS429_14825</name>
</gene>
<protein>
    <submittedName>
        <fullName evidence="1">Uncharacterized protein</fullName>
    </submittedName>
</protein>
<evidence type="ECO:0000313" key="2">
    <source>
        <dbReference type="Proteomes" id="UP000434101"/>
    </source>
</evidence>
<proteinExistence type="predicted"/>